<feature type="transmembrane region" description="Helical" evidence="2">
    <location>
        <begin position="109"/>
        <end position="128"/>
    </location>
</feature>
<evidence type="ECO:0000256" key="2">
    <source>
        <dbReference type="SAM" id="Phobius"/>
    </source>
</evidence>
<dbReference type="Gene3D" id="1.25.40.10">
    <property type="entry name" value="Tetratricopeptide repeat domain"/>
    <property type="match status" value="1"/>
</dbReference>
<dbReference type="SUPFAM" id="SSF48452">
    <property type="entry name" value="TPR-like"/>
    <property type="match status" value="1"/>
</dbReference>
<dbReference type="AlphaFoldDB" id="A0A266Q1B4"/>
<name>A0A266Q1B4_9GAMM</name>
<sequence>MRQDSAFKRAFILLLIVLLPLLVAAGIQAQTLPEDGARESGAKQAEDTVARLDAPLYSAFTERYILDELKALRVDMAAQRVEFIQQITDRQIEAVDRSVSYATNTVSNFFYIIAAVSSVLVIVGWTSIREMKEKMGTLADKELRKLIGAYEDRLREIEQQLREKSTYIDENREAIERTKEIHALWLRAAQESAPANKIAVYDQILALNPRDCEALTYKADAALESNEPQWAINLCQSALQLDASNAHAFYQLACAHAALSHFDDAINFLTKALINGDARLDDFAKDPALQPLHHLPAFEQLLLDAHQTKGEHA</sequence>
<dbReference type="InterPro" id="IPR019734">
    <property type="entry name" value="TPR_rpt"/>
</dbReference>
<dbReference type="Pfam" id="PF12895">
    <property type="entry name" value="ANAPC3"/>
    <property type="match status" value="1"/>
</dbReference>
<proteinExistence type="predicted"/>
<accession>A0A266Q1B4</accession>
<keyword evidence="2" id="KW-1133">Transmembrane helix</keyword>
<feature type="coiled-coil region" evidence="1">
    <location>
        <begin position="140"/>
        <end position="177"/>
    </location>
</feature>
<evidence type="ECO:0000256" key="1">
    <source>
        <dbReference type="SAM" id="Coils"/>
    </source>
</evidence>
<keyword evidence="2" id="KW-0472">Membrane</keyword>
<dbReference type="Proteomes" id="UP000216101">
    <property type="component" value="Unassembled WGS sequence"/>
</dbReference>
<dbReference type="SMART" id="SM00028">
    <property type="entry name" value="TPR"/>
    <property type="match status" value="2"/>
</dbReference>
<evidence type="ECO:0000313" key="4">
    <source>
        <dbReference type="Proteomes" id="UP000216101"/>
    </source>
</evidence>
<evidence type="ECO:0000313" key="3">
    <source>
        <dbReference type="EMBL" id="OZY83653.1"/>
    </source>
</evidence>
<comment type="caution">
    <text evidence="3">The sequence shown here is derived from an EMBL/GenBank/DDBJ whole genome shotgun (WGS) entry which is preliminary data.</text>
</comment>
<organism evidence="3 4">
    <name type="scientific">Cellvibrio mixtus</name>
    <dbReference type="NCBI Taxonomy" id="39650"/>
    <lineage>
        <taxon>Bacteria</taxon>
        <taxon>Pseudomonadati</taxon>
        <taxon>Pseudomonadota</taxon>
        <taxon>Gammaproteobacteria</taxon>
        <taxon>Cellvibrionales</taxon>
        <taxon>Cellvibrionaceae</taxon>
        <taxon>Cellvibrio</taxon>
    </lineage>
</organism>
<reference evidence="4" key="1">
    <citation type="submission" date="2017-05" db="EMBL/GenBank/DDBJ databases">
        <authorList>
            <person name="Barney B.M."/>
        </authorList>
    </citation>
    <scope>NUCLEOTIDE SEQUENCE [LARGE SCALE GENOMIC DNA]</scope>
    <source>
        <strain evidence="4">PSBB022</strain>
    </source>
</reference>
<dbReference type="NCBIfam" id="NF047558">
    <property type="entry name" value="TPR_END_plus"/>
    <property type="match status" value="1"/>
</dbReference>
<dbReference type="EMBL" id="NHNI01000004">
    <property type="protein sequence ID" value="OZY83653.1"/>
    <property type="molecule type" value="Genomic_DNA"/>
</dbReference>
<protein>
    <submittedName>
        <fullName evidence="3">Uncharacterized protein</fullName>
    </submittedName>
</protein>
<keyword evidence="1" id="KW-0175">Coiled coil</keyword>
<keyword evidence="2" id="KW-0812">Transmembrane</keyword>
<dbReference type="InterPro" id="IPR011990">
    <property type="entry name" value="TPR-like_helical_dom_sf"/>
</dbReference>
<gene>
    <name evidence="3" type="ORF">CBP51_19845</name>
</gene>
<keyword evidence="4" id="KW-1185">Reference proteome</keyword>
<dbReference type="RefSeq" id="WP_094986291.1">
    <property type="nucleotide sequence ID" value="NZ_NHNI01000004.1"/>
</dbReference>